<dbReference type="GO" id="GO:0005886">
    <property type="term" value="C:plasma membrane"/>
    <property type="evidence" value="ECO:0007669"/>
    <property type="project" value="UniProtKB-SubCell"/>
</dbReference>
<evidence type="ECO:0000256" key="2">
    <source>
        <dbReference type="ARBA" id="ARBA00022692"/>
    </source>
</evidence>
<dbReference type="AlphaFoldDB" id="A0A9D1G6R5"/>
<feature type="transmembrane region" description="Helical" evidence="5">
    <location>
        <begin position="17"/>
        <end position="37"/>
    </location>
</feature>
<keyword evidence="2 5" id="KW-0812">Transmembrane</keyword>
<evidence type="ECO:0000256" key="3">
    <source>
        <dbReference type="ARBA" id="ARBA00022989"/>
    </source>
</evidence>
<dbReference type="PANTHER" id="PTHR37305:SF1">
    <property type="entry name" value="MEMBRANE PROTEIN"/>
    <property type="match status" value="1"/>
</dbReference>
<feature type="domain" description="ABC-2 type transporter transmembrane" evidence="6">
    <location>
        <begin position="54"/>
        <end position="226"/>
    </location>
</feature>
<feature type="transmembrane region" description="Helical" evidence="5">
    <location>
        <begin position="99"/>
        <end position="132"/>
    </location>
</feature>
<sequence>MSDLFLAGVNRLWRSRVFQICCLVSFVANVFVMLATYRQVLNYTELGLEQSITLDNVFYGLVPVLGVMCAVFASLFIGTEHSDGVMRNMLIVGRARWEIYLSNYAVCCVAAAAFLICWFVGGLVGVPLIGAWRDVNGMLLRCAVLILCAASYMGIFCLLSMLCTNRAVAAVIALLLSVALLMFSSYMLNALSQPEFQQGMMMTEAGPQLSEPLPNLNYVDGVKREVFRFLSDTLPSGQSISVCSYELERPVFSLVSSAAIALLTTAAGVVCFRRKDIR</sequence>
<dbReference type="GO" id="GO:0140359">
    <property type="term" value="F:ABC-type transporter activity"/>
    <property type="evidence" value="ECO:0007669"/>
    <property type="project" value="InterPro"/>
</dbReference>
<gene>
    <name evidence="7" type="ORF">IAD42_09640</name>
</gene>
<name>A0A9D1G6R5_9FIRM</name>
<evidence type="ECO:0000256" key="1">
    <source>
        <dbReference type="ARBA" id="ARBA00004141"/>
    </source>
</evidence>
<comment type="caution">
    <text evidence="7">The sequence shown here is derived from an EMBL/GenBank/DDBJ whole genome shotgun (WGS) entry which is preliminary data.</text>
</comment>
<dbReference type="Pfam" id="PF12698">
    <property type="entry name" value="ABC2_membrane_3"/>
    <property type="match status" value="1"/>
</dbReference>
<evidence type="ECO:0000259" key="6">
    <source>
        <dbReference type="Pfam" id="PF12698"/>
    </source>
</evidence>
<feature type="transmembrane region" description="Helical" evidence="5">
    <location>
        <begin position="251"/>
        <end position="272"/>
    </location>
</feature>
<evidence type="ECO:0000313" key="8">
    <source>
        <dbReference type="Proteomes" id="UP000886876"/>
    </source>
</evidence>
<evidence type="ECO:0000256" key="4">
    <source>
        <dbReference type="ARBA" id="ARBA00023136"/>
    </source>
</evidence>
<reference evidence="7" key="1">
    <citation type="submission" date="2020-10" db="EMBL/GenBank/DDBJ databases">
        <authorList>
            <person name="Gilroy R."/>
        </authorList>
    </citation>
    <scope>NUCLEOTIDE SEQUENCE</scope>
    <source>
        <strain evidence="7">ChiHecec3B27-6122</strain>
    </source>
</reference>
<dbReference type="EMBL" id="DVJS01000243">
    <property type="protein sequence ID" value="HIS98226.1"/>
    <property type="molecule type" value="Genomic_DNA"/>
</dbReference>
<proteinExistence type="predicted"/>
<organism evidence="7 8">
    <name type="scientific">Candidatus Scatomorpha pullistercoris</name>
    <dbReference type="NCBI Taxonomy" id="2840929"/>
    <lineage>
        <taxon>Bacteria</taxon>
        <taxon>Bacillati</taxon>
        <taxon>Bacillota</taxon>
        <taxon>Clostridia</taxon>
        <taxon>Eubacteriales</taxon>
        <taxon>Candidatus Scatomorpha</taxon>
    </lineage>
</organism>
<feature type="transmembrane region" description="Helical" evidence="5">
    <location>
        <begin position="138"/>
        <end position="160"/>
    </location>
</feature>
<keyword evidence="3 5" id="KW-1133">Transmembrane helix</keyword>
<feature type="transmembrane region" description="Helical" evidence="5">
    <location>
        <begin position="167"/>
        <end position="188"/>
    </location>
</feature>
<dbReference type="PANTHER" id="PTHR37305">
    <property type="entry name" value="INTEGRAL MEMBRANE PROTEIN-RELATED"/>
    <property type="match status" value="1"/>
</dbReference>
<accession>A0A9D1G6R5</accession>
<protein>
    <submittedName>
        <fullName evidence="7">ABC transporter permease subunit</fullName>
    </submittedName>
</protein>
<evidence type="ECO:0000256" key="5">
    <source>
        <dbReference type="SAM" id="Phobius"/>
    </source>
</evidence>
<evidence type="ECO:0000313" key="7">
    <source>
        <dbReference type="EMBL" id="HIS98226.1"/>
    </source>
</evidence>
<reference evidence="7" key="2">
    <citation type="journal article" date="2021" name="PeerJ">
        <title>Extensive microbial diversity within the chicken gut microbiome revealed by metagenomics and culture.</title>
        <authorList>
            <person name="Gilroy R."/>
            <person name="Ravi A."/>
            <person name="Getino M."/>
            <person name="Pursley I."/>
            <person name="Horton D.L."/>
            <person name="Alikhan N.F."/>
            <person name="Baker D."/>
            <person name="Gharbi K."/>
            <person name="Hall N."/>
            <person name="Watson M."/>
            <person name="Adriaenssens E.M."/>
            <person name="Foster-Nyarko E."/>
            <person name="Jarju S."/>
            <person name="Secka A."/>
            <person name="Antonio M."/>
            <person name="Oren A."/>
            <person name="Chaudhuri R.R."/>
            <person name="La Ragione R."/>
            <person name="Hildebrand F."/>
            <person name="Pallen M.J."/>
        </authorList>
    </citation>
    <scope>NUCLEOTIDE SEQUENCE</scope>
    <source>
        <strain evidence="7">ChiHecec3B27-6122</strain>
    </source>
</reference>
<dbReference type="InterPro" id="IPR013525">
    <property type="entry name" value="ABC2_TM"/>
</dbReference>
<keyword evidence="4 5" id="KW-0472">Membrane</keyword>
<feature type="transmembrane region" description="Helical" evidence="5">
    <location>
        <begin position="57"/>
        <end position="78"/>
    </location>
</feature>
<dbReference type="Proteomes" id="UP000886876">
    <property type="component" value="Unassembled WGS sequence"/>
</dbReference>
<comment type="subcellular location">
    <subcellularLocation>
        <location evidence="1">Membrane</location>
        <topology evidence="1">Multi-pass membrane protein</topology>
    </subcellularLocation>
</comment>